<evidence type="ECO:0000256" key="7">
    <source>
        <dbReference type="ARBA" id="ARBA00022605"/>
    </source>
</evidence>
<evidence type="ECO:0000256" key="1">
    <source>
        <dbReference type="ARBA" id="ARBA00002294"/>
    </source>
</evidence>
<evidence type="ECO:0000256" key="4">
    <source>
        <dbReference type="ARBA" id="ARBA00008694"/>
    </source>
</evidence>
<dbReference type="GO" id="GO:0004042">
    <property type="term" value="F:L-glutamate N-acetyltransferase activity"/>
    <property type="evidence" value="ECO:0007669"/>
    <property type="project" value="InterPro"/>
</dbReference>
<dbReference type="Gene3D" id="3.40.630.30">
    <property type="match status" value="1"/>
</dbReference>
<dbReference type="RefSeq" id="XP_020068370.1">
    <property type="nucleotide sequence ID" value="XM_020215832.1"/>
</dbReference>
<dbReference type="OMA" id="HAWYELP"/>
<reference evidence="17" key="2">
    <citation type="journal article" date="2015" name="J. Biotechnol.">
        <title>The structure of the Cyberlindnera jadinii genome and its relation to Candida utilis analyzed by the occurrence of single nucleotide polymorphisms.</title>
        <authorList>
            <person name="Rupp O."/>
            <person name="Brinkrolf K."/>
            <person name="Buerth C."/>
            <person name="Kunigo M."/>
            <person name="Schneider J."/>
            <person name="Jaenicke S."/>
            <person name="Goesmann A."/>
            <person name="Puehler A."/>
            <person name="Jaeger K.-E."/>
            <person name="Ernst J.F."/>
        </authorList>
    </citation>
    <scope>NUCLEOTIDE SEQUENCE [LARGE SCALE GENOMIC DNA]</scope>
    <source>
        <strain evidence="17">ATCC 18201 / CBS 1600 / BCRC 20928 / JCM 3617 / NBRC 0987 / NRRL Y-1542</strain>
    </source>
</reference>
<dbReference type="GO" id="GO:0006526">
    <property type="term" value="P:L-arginine biosynthetic process"/>
    <property type="evidence" value="ECO:0007669"/>
    <property type="project" value="UniProtKB-UniPathway"/>
</dbReference>
<dbReference type="Proteomes" id="UP000094389">
    <property type="component" value="Unassembled WGS sequence"/>
</dbReference>
<evidence type="ECO:0000256" key="8">
    <source>
        <dbReference type="ARBA" id="ARBA00022679"/>
    </source>
</evidence>
<evidence type="ECO:0000256" key="6">
    <source>
        <dbReference type="ARBA" id="ARBA00018802"/>
    </source>
</evidence>
<dbReference type="Proteomes" id="UP000038830">
    <property type="component" value="Unassembled WGS sequence"/>
</dbReference>
<dbReference type="Pfam" id="PF04768">
    <property type="entry name" value="NAT"/>
    <property type="match status" value="1"/>
</dbReference>
<dbReference type="PROSITE" id="PS51731">
    <property type="entry name" value="GNAT_NAGS"/>
    <property type="match status" value="1"/>
</dbReference>
<keyword evidence="7 13" id="KW-0028">Amino-acid biosynthesis</keyword>
<feature type="domain" description="N-acetyltransferase" evidence="14">
    <location>
        <begin position="354"/>
        <end position="513"/>
    </location>
</feature>
<evidence type="ECO:0000256" key="9">
    <source>
        <dbReference type="ARBA" id="ARBA00022946"/>
    </source>
</evidence>
<comment type="pathway">
    <text evidence="3 13">Amino-acid biosynthesis; L-arginine biosynthesis; N(2)-acetyl-L-ornithine from L-glutamate: step 1/4.</text>
</comment>
<dbReference type="InterPro" id="IPR006855">
    <property type="entry name" value="Vertebrate-like_GNAT_dom"/>
</dbReference>
<reference evidence="15" key="1">
    <citation type="submission" date="2014-12" db="EMBL/GenBank/DDBJ databases">
        <authorList>
            <person name="Jaenicke S."/>
        </authorList>
    </citation>
    <scope>NUCLEOTIDE SEQUENCE [LARGE SCALE GENOMIC DNA]</scope>
    <source>
        <strain evidence="15">CBS1600</strain>
    </source>
</reference>
<dbReference type="PANTHER" id="PTHR23342">
    <property type="entry name" value="N-ACETYLGLUTAMATE SYNTHASE"/>
    <property type="match status" value="1"/>
</dbReference>
<protein>
    <recommendedName>
        <fullName evidence="6 13">Amino-acid acetyltransferase, mitochondrial</fullName>
        <ecNumber evidence="5 13">2.3.1.1</ecNumber>
    </recommendedName>
    <alternativeName>
        <fullName evidence="13">Glutamate N-acetyltransferase</fullName>
    </alternativeName>
    <alternativeName>
        <fullName evidence="13">N-acetylglutamate synthase</fullName>
    </alternativeName>
</protein>
<dbReference type="GO" id="GO:0005759">
    <property type="term" value="C:mitochondrial matrix"/>
    <property type="evidence" value="ECO:0007669"/>
    <property type="project" value="TreeGrafter"/>
</dbReference>
<dbReference type="PANTHER" id="PTHR23342:SF4">
    <property type="entry name" value="AMINO-ACID ACETYLTRANSFERASE, MITOCHONDRIAL"/>
    <property type="match status" value="1"/>
</dbReference>
<dbReference type="EMBL" id="CDQK01000007">
    <property type="protein sequence ID" value="CEP24838.1"/>
    <property type="molecule type" value="Genomic_DNA"/>
</dbReference>
<dbReference type="EC" id="2.3.1.1" evidence="5 13"/>
<evidence type="ECO:0000256" key="3">
    <source>
        <dbReference type="ARBA" id="ARBA00004925"/>
    </source>
</evidence>
<dbReference type="PIRSF" id="PIRSF007892">
    <property type="entry name" value="NAGS_fungal"/>
    <property type="match status" value="1"/>
</dbReference>
<evidence type="ECO:0000256" key="5">
    <source>
        <dbReference type="ARBA" id="ARBA00012697"/>
    </source>
</evidence>
<accession>A0A0H5C976</accession>
<evidence type="ECO:0000313" key="15">
    <source>
        <dbReference type="EMBL" id="CEP24838.1"/>
    </source>
</evidence>
<keyword evidence="18" id="KW-1185">Reference proteome</keyword>
<comment type="subcellular location">
    <subcellularLocation>
        <location evidence="2 13">Mitochondrion</location>
    </subcellularLocation>
</comment>
<gene>
    <name evidence="15" type="primary">ARG2</name>
    <name evidence="15" type="ORF">BN1211_5764</name>
    <name evidence="16" type="ORF">CYBJADRAFT_169546</name>
</gene>
<evidence type="ECO:0000313" key="17">
    <source>
        <dbReference type="Proteomes" id="UP000038830"/>
    </source>
</evidence>
<dbReference type="AlphaFoldDB" id="A0A0H5C976"/>
<accession>A0A1E4RVV8</accession>
<sequence>MFLRSITRRCAVATRCIRSSRLLSHKPVTANALKRESDENKELILSILNLTTTRRETRFYLNKYSTFNCRNGPNEVDTIKRVSVIKLRGNLFEYDRKQLSNFTNTLNYMKKLGCYPMVLIDCDYLSRELDFNKVDNYMFTQFNYLNSCFKPLKLTPLRCLMTIGPDDKIKLESSKPIHECVENDTIPVMFPYGYESGRAQQWIIGSQDFLSNLVPQLHKPNEITVEKLIFIDKLGGIPSIERSNNSHVFINLEQEFDRIQSELQIGHLSLYERGIHRSNIVSMHEIMSSIPYKDLTGIITTLEVANETVEMNPVIYNILTDRSIVSSSLPTTKYQNKQSLSSKVARTSIIKKGLNVEQHTSFDSIDMVKFKALIDDSFKRSLDLDHYLARIVPILNQIIIVGDYDGIAIITNEMAPSGKTIPYLDKFAISRHAQGSLGGADMIFNILLHDYKDKLLWRSKKINPVNGWYFQRSKGSFDLKNSEFRVFWTNPKTTLDDIRDYIDIGMRIQPSWEK</sequence>
<evidence type="ECO:0000256" key="13">
    <source>
        <dbReference type="PIRNR" id="PIRNR007892"/>
    </source>
</evidence>
<dbReference type="InterPro" id="IPR011190">
    <property type="entry name" value="GlcNAc_Synth_fun"/>
</dbReference>
<evidence type="ECO:0000256" key="12">
    <source>
        <dbReference type="ARBA" id="ARBA00048372"/>
    </source>
</evidence>
<keyword evidence="10 13" id="KW-0496">Mitochondrion</keyword>
<keyword evidence="11 13" id="KW-0012">Acyltransferase</keyword>
<evidence type="ECO:0000259" key="14">
    <source>
        <dbReference type="PROSITE" id="PS51731"/>
    </source>
</evidence>
<keyword evidence="8 13" id="KW-0808">Transferase</keyword>
<evidence type="ECO:0000256" key="11">
    <source>
        <dbReference type="ARBA" id="ARBA00023315"/>
    </source>
</evidence>
<dbReference type="STRING" id="983966.A0A0H5C976"/>
<dbReference type="OrthoDB" id="5585968at2759"/>
<dbReference type="GeneID" id="30990228"/>
<dbReference type="GO" id="GO:0006592">
    <property type="term" value="P:ornithine biosynthetic process"/>
    <property type="evidence" value="ECO:0007669"/>
    <property type="project" value="TreeGrafter"/>
</dbReference>
<dbReference type="EMBL" id="KV453942">
    <property type="protein sequence ID" value="ODV71331.1"/>
    <property type="molecule type" value="Genomic_DNA"/>
</dbReference>
<proteinExistence type="inferred from homology"/>
<comment type="catalytic activity">
    <reaction evidence="12 13">
        <text>L-glutamate + acetyl-CoA = N-acetyl-L-glutamate + CoA + H(+)</text>
        <dbReference type="Rhea" id="RHEA:24292"/>
        <dbReference type="ChEBI" id="CHEBI:15378"/>
        <dbReference type="ChEBI" id="CHEBI:29985"/>
        <dbReference type="ChEBI" id="CHEBI:44337"/>
        <dbReference type="ChEBI" id="CHEBI:57287"/>
        <dbReference type="ChEBI" id="CHEBI:57288"/>
        <dbReference type="EC" id="2.3.1.1"/>
    </reaction>
</comment>
<comment type="function">
    <text evidence="1 13">N-acetylglutamate synthase involved in arginine biosynthesis.</text>
</comment>
<name>A0A0H5C976_CYBJN</name>
<keyword evidence="9" id="KW-0809">Transit peptide</keyword>
<evidence type="ECO:0000256" key="10">
    <source>
        <dbReference type="ARBA" id="ARBA00023128"/>
    </source>
</evidence>
<evidence type="ECO:0000256" key="2">
    <source>
        <dbReference type="ARBA" id="ARBA00004173"/>
    </source>
</evidence>
<evidence type="ECO:0000313" key="18">
    <source>
        <dbReference type="Proteomes" id="UP000094389"/>
    </source>
</evidence>
<evidence type="ECO:0000313" key="16">
    <source>
        <dbReference type="EMBL" id="ODV71331.1"/>
    </source>
</evidence>
<dbReference type="UniPathway" id="UPA00068">
    <property type="reaction ID" value="UER00106"/>
</dbReference>
<reference evidence="16 18" key="3">
    <citation type="journal article" date="2016" name="Proc. Natl. Acad. Sci. U.S.A.">
        <title>Comparative genomics of biotechnologically important yeasts.</title>
        <authorList>
            <person name="Riley R."/>
            <person name="Haridas S."/>
            <person name="Wolfe K.H."/>
            <person name="Lopes M.R."/>
            <person name="Hittinger C.T."/>
            <person name="Goeker M."/>
            <person name="Salamov A.A."/>
            <person name="Wisecaver J.H."/>
            <person name="Long T.M."/>
            <person name="Calvey C.H."/>
            <person name="Aerts A.L."/>
            <person name="Barry K.W."/>
            <person name="Choi C."/>
            <person name="Clum A."/>
            <person name="Coughlan A.Y."/>
            <person name="Deshpande S."/>
            <person name="Douglass A.P."/>
            <person name="Hanson S.J."/>
            <person name="Klenk H.-P."/>
            <person name="LaButti K.M."/>
            <person name="Lapidus A."/>
            <person name="Lindquist E.A."/>
            <person name="Lipzen A.M."/>
            <person name="Meier-Kolthoff J.P."/>
            <person name="Ohm R.A."/>
            <person name="Otillar R.P."/>
            <person name="Pangilinan J.L."/>
            <person name="Peng Y."/>
            <person name="Rokas A."/>
            <person name="Rosa C.A."/>
            <person name="Scheuner C."/>
            <person name="Sibirny A.A."/>
            <person name="Slot J.C."/>
            <person name="Stielow J.B."/>
            <person name="Sun H."/>
            <person name="Kurtzman C.P."/>
            <person name="Blackwell M."/>
            <person name="Grigoriev I.V."/>
            <person name="Jeffries T.W."/>
        </authorList>
    </citation>
    <scope>NUCLEOTIDE SEQUENCE [LARGE SCALE GENOMIC DNA]</scope>
    <source>
        <strain evidence="18">ATCC 18201 / CBS 1600 / BCRC 20928 / JCM 3617 / NBRC 0987 / NRRL Y-1542</strain>
        <strain evidence="16">NRRL Y-1542</strain>
    </source>
</reference>
<comment type="similarity">
    <text evidence="4 13">Belongs to the acetyltransferase family.</text>
</comment>
<organism evidence="15 17">
    <name type="scientific">Cyberlindnera jadinii (strain ATCC 18201 / CBS 1600 / BCRC 20928 / JCM 3617 / NBRC 0987 / NRRL Y-1542)</name>
    <name type="common">Torula yeast</name>
    <name type="synonym">Candida utilis</name>
    <dbReference type="NCBI Taxonomy" id="983966"/>
    <lineage>
        <taxon>Eukaryota</taxon>
        <taxon>Fungi</taxon>
        <taxon>Dikarya</taxon>
        <taxon>Ascomycota</taxon>
        <taxon>Saccharomycotina</taxon>
        <taxon>Saccharomycetes</taxon>
        <taxon>Phaffomycetales</taxon>
        <taxon>Phaffomycetaceae</taxon>
        <taxon>Cyberlindnera</taxon>
    </lineage>
</organism>